<feature type="domain" description="Major facilitator superfamily (MFS) profile" evidence="6">
    <location>
        <begin position="167"/>
        <end position="411"/>
    </location>
</feature>
<gene>
    <name evidence="7" type="ORF">EPD65_08195</name>
</gene>
<sequence>MAAYGRLLRRPSVRSVLLLAFLWRVPAFASFIVITLHVVDGLDRSYAAAGVVTTVSTVALAVSGPWRGRSLDRVGVRATLGPQLLVLIAVWAVAPFTPYVVLLVLVFVGGLANLPTFSITRQALIAAVDDEDRTAALSLDALFTELSFMIGPVLGVLAVAWWGTTWSLLGSELLVVLGGFGLWLANPPLVRADTAHAVEVPLVEGMQVEPADTVAAEHVRLWREPAVMATLAAGVAATIVLNGTELGTVGALRAMGEAGSIGPVLAVWGFGSAVGALVYGALHRPIPVFVLLAFLAATTVPVALAHGQVSLALLLLVCGLFCAPTITAISDGLSRVVPENRLGEALGWQGVAFTAGSALGAPLAGTAIDRTGWEGAFVVTGLIALAAAVAALLLQSGKARALGQQRPSLNV</sequence>
<keyword evidence="3 5" id="KW-1133">Transmembrane helix</keyword>
<comment type="caution">
    <text evidence="7">The sequence shown here is derived from an EMBL/GenBank/DDBJ whole genome shotgun (WGS) entry which is preliminary data.</text>
</comment>
<evidence type="ECO:0000256" key="5">
    <source>
        <dbReference type="SAM" id="Phobius"/>
    </source>
</evidence>
<feature type="transmembrane region" description="Helical" evidence="5">
    <location>
        <begin position="311"/>
        <end position="333"/>
    </location>
</feature>
<feature type="transmembrane region" description="Helical" evidence="5">
    <location>
        <begin position="286"/>
        <end position="305"/>
    </location>
</feature>
<evidence type="ECO:0000256" key="4">
    <source>
        <dbReference type="ARBA" id="ARBA00023136"/>
    </source>
</evidence>
<dbReference type="InterPro" id="IPR036259">
    <property type="entry name" value="MFS_trans_sf"/>
</dbReference>
<feature type="transmembrane region" description="Helical" evidence="5">
    <location>
        <begin position="345"/>
        <end position="364"/>
    </location>
</feature>
<keyword evidence="8" id="KW-1185">Reference proteome</keyword>
<dbReference type="GO" id="GO:0022857">
    <property type="term" value="F:transmembrane transporter activity"/>
    <property type="evidence" value="ECO:0007669"/>
    <property type="project" value="InterPro"/>
</dbReference>
<reference evidence="7 8" key="1">
    <citation type="submission" date="2019-03" db="EMBL/GenBank/DDBJ databases">
        <authorList>
            <person name="Kim M.K.M."/>
        </authorList>
    </citation>
    <scope>NUCLEOTIDE SEQUENCE [LARGE SCALE GENOMIC DNA]</scope>
    <source>
        <strain evidence="7 8">18JY15-6</strain>
    </source>
</reference>
<dbReference type="Pfam" id="PF07690">
    <property type="entry name" value="MFS_1"/>
    <property type="match status" value="1"/>
</dbReference>
<name>A0A4R1CCU6_9ACTN</name>
<dbReference type="InterPro" id="IPR011701">
    <property type="entry name" value="MFS"/>
</dbReference>
<evidence type="ECO:0000256" key="3">
    <source>
        <dbReference type="ARBA" id="ARBA00022989"/>
    </source>
</evidence>
<dbReference type="AlphaFoldDB" id="A0A4R1CCU6"/>
<protein>
    <submittedName>
        <fullName evidence="7">MFS transporter</fullName>
    </submittedName>
</protein>
<feature type="transmembrane region" description="Helical" evidence="5">
    <location>
        <begin position="16"/>
        <end position="39"/>
    </location>
</feature>
<proteinExistence type="predicted"/>
<comment type="subcellular location">
    <subcellularLocation>
        <location evidence="1">Cell membrane</location>
        <topology evidence="1">Multi-pass membrane protein</topology>
    </subcellularLocation>
</comment>
<dbReference type="PANTHER" id="PTHR23542:SF1">
    <property type="entry name" value="MAJOR FACILITATOR SUPERFAMILY (MFS) PROFILE DOMAIN-CONTAINING PROTEIN"/>
    <property type="match status" value="1"/>
</dbReference>
<evidence type="ECO:0000256" key="2">
    <source>
        <dbReference type="ARBA" id="ARBA00022692"/>
    </source>
</evidence>
<accession>A0A4R1CCU6</accession>
<dbReference type="PROSITE" id="PS50850">
    <property type="entry name" value="MFS"/>
    <property type="match status" value="1"/>
</dbReference>
<dbReference type="Gene3D" id="1.20.1250.20">
    <property type="entry name" value="MFS general substrate transporter like domains"/>
    <property type="match status" value="1"/>
</dbReference>
<evidence type="ECO:0000256" key="1">
    <source>
        <dbReference type="ARBA" id="ARBA00004651"/>
    </source>
</evidence>
<feature type="transmembrane region" description="Helical" evidence="5">
    <location>
        <begin position="168"/>
        <end position="185"/>
    </location>
</feature>
<feature type="transmembrane region" description="Helical" evidence="5">
    <location>
        <begin position="141"/>
        <end position="162"/>
    </location>
</feature>
<feature type="transmembrane region" description="Helical" evidence="5">
    <location>
        <begin position="225"/>
        <end position="241"/>
    </location>
</feature>
<feature type="transmembrane region" description="Helical" evidence="5">
    <location>
        <begin position="261"/>
        <end position="279"/>
    </location>
</feature>
<dbReference type="PANTHER" id="PTHR23542">
    <property type="match status" value="1"/>
</dbReference>
<dbReference type="SUPFAM" id="SSF103473">
    <property type="entry name" value="MFS general substrate transporter"/>
    <property type="match status" value="1"/>
</dbReference>
<feature type="transmembrane region" description="Helical" evidence="5">
    <location>
        <begin position="45"/>
        <end position="62"/>
    </location>
</feature>
<organism evidence="7 8">
    <name type="scientific">Nocardioides jejuensis</name>
    <dbReference type="NCBI Taxonomy" id="2502782"/>
    <lineage>
        <taxon>Bacteria</taxon>
        <taxon>Bacillati</taxon>
        <taxon>Actinomycetota</taxon>
        <taxon>Actinomycetes</taxon>
        <taxon>Propionibacteriales</taxon>
        <taxon>Nocardioidaceae</taxon>
        <taxon>Nocardioides</taxon>
    </lineage>
</organism>
<evidence type="ECO:0000313" key="7">
    <source>
        <dbReference type="EMBL" id="TCJ28367.1"/>
    </source>
</evidence>
<dbReference type="EMBL" id="SJZJ01000011">
    <property type="protein sequence ID" value="TCJ28367.1"/>
    <property type="molecule type" value="Genomic_DNA"/>
</dbReference>
<dbReference type="Proteomes" id="UP000295453">
    <property type="component" value="Unassembled WGS sequence"/>
</dbReference>
<keyword evidence="2 5" id="KW-0812">Transmembrane</keyword>
<dbReference type="OrthoDB" id="4229605at2"/>
<dbReference type="InterPro" id="IPR020846">
    <property type="entry name" value="MFS_dom"/>
</dbReference>
<feature type="transmembrane region" description="Helical" evidence="5">
    <location>
        <begin position="376"/>
        <end position="394"/>
    </location>
</feature>
<evidence type="ECO:0000259" key="6">
    <source>
        <dbReference type="PROSITE" id="PS50850"/>
    </source>
</evidence>
<dbReference type="GO" id="GO:0005886">
    <property type="term" value="C:plasma membrane"/>
    <property type="evidence" value="ECO:0007669"/>
    <property type="project" value="UniProtKB-SubCell"/>
</dbReference>
<evidence type="ECO:0000313" key="8">
    <source>
        <dbReference type="Proteomes" id="UP000295453"/>
    </source>
</evidence>
<keyword evidence="4 5" id="KW-0472">Membrane</keyword>